<dbReference type="Pfam" id="PF13802">
    <property type="entry name" value="Gal_mutarotas_2"/>
    <property type="match status" value="1"/>
</dbReference>
<comment type="similarity">
    <text evidence="1 4">Belongs to the glycosyl hydrolase 31 family.</text>
</comment>
<evidence type="ECO:0000259" key="5">
    <source>
        <dbReference type="Pfam" id="PF01055"/>
    </source>
</evidence>
<keyword evidence="10" id="KW-1185">Reference proteome</keyword>
<keyword evidence="3 4" id="KW-0326">Glycosidase</keyword>
<gene>
    <name evidence="9" type="ORF">TanjilG_25472</name>
</gene>
<dbReference type="PANTHER" id="PTHR22762:SF120">
    <property type="entry name" value="HETEROGLYCAN GLUCOSIDASE 1"/>
    <property type="match status" value="1"/>
</dbReference>
<dbReference type="SUPFAM" id="SSF51445">
    <property type="entry name" value="(Trans)glycosidases"/>
    <property type="match status" value="1"/>
</dbReference>
<dbReference type="PANTHER" id="PTHR22762">
    <property type="entry name" value="ALPHA-GLUCOSIDASE"/>
    <property type="match status" value="1"/>
</dbReference>
<dbReference type="InterPro" id="IPR011013">
    <property type="entry name" value="Gal_mutarotase_sf_dom"/>
</dbReference>
<evidence type="ECO:0000313" key="9">
    <source>
        <dbReference type="EMBL" id="OIV94410.1"/>
    </source>
</evidence>
<evidence type="ECO:0000256" key="3">
    <source>
        <dbReference type="ARBA" id="ARBA00023295"/>
    </source>
</evidence>
<feature type="domain" description="DUF5110" evidence="7">
    <location>
        <begin position="626"/>
        <end position="694"/>
    </location>
</feature>
<dbReference type="InterPro" id="IPR030458">
    <property type="entry name" value="Glyco_hydro_31_AS"/>
</dbReference>
<dbReference type="SUPFAM" id="SSF51011">
    <property type="entry name" value="Glycosyl hydrolase domain"/>
    <property type="match status" value="1"/>
</dbReference>
<protein>
    <recommendedName>
        <fullName evidence="11">Glycoside hydrolase family 31 N-terminal domain-containing protein</fullName>
    </recommendedName>
</protein>
<dbReference type="InterPro" id="IPR017853">
    <property type="entry name" value="GH"/>
</dbReference>
<dbReference type="GO" id="GO:0030246">
    <property type="term" value="F:carbohydrate binding"/>
    <property type="evidence" value="ECO:0007669"/>
    <property type="project" value="InterPro"/>
</dbReference>
<accession>A0A4P1QT96</accession>
<dbReference type="Gene3D" id="3.20.20.80">
    <property type="entry name" value="Glycosidases"/>
    <property type="match status" value="1"/>
</dbReference>
<dbReference type="Gene3D" id="2.60.40.1180">
    <property type="entry name" value="Golgi alpha-mannosidase II"/>
    <property type="match status" value="2"/>
</dbReference>
<proteinExistence type="inferred from homology"/>
<keyword evidence="2 4" id="KW-0378">Hydrolase</keyword>
<dbReference type="STRING" id="3871.A0A4P1QT96"/>
<dbReference type="EMBL" id="CM007377">
    <property type="protein sequence ID" value="OIV94410.1"/>
    <property type="molecule type" value="Genomic_DNA"/>
</dbReference>
<dbReference type="Pfam" id="PF01055">
    <property type="entry name" value="Glyco_hydro_31_2nd"/>
    <property type="match status" value="1"/>
</dbReference>
<evidence type="ECO:0000259" key="8">
    <source>
        <dbReference type="Pfam" id="PF21365"/>
    </source>
</evidence>
<feature type="domain" description="Glycoside hydrolase family 31 TIM barrel" evidence="5">
    <location>
        <begin position="195"/>
        <end position="524"/>
    </location>
</feature>
<evidence type="ECO:0000313" key="10">
    <source>
        <dbReference type="Proteomes" id="UP000188354"/>
    </source>
</evidence>
<evidence type="ECO:0000256" key="4">
    <source>
        <dbReference type="RuleBase" id="RU361185"/>
    </source>
</evidence>
<evidence type="ECO:0000259" key="7">
    <source>
        <dbReference type="Pfam" id="PF17137"/>
    </source>
</evidence>
<organism evidence="9 10">
    <name type="scientific">Lupinus angustifolius</name>
    <name type="common">Narrow-leaved blue lupine</name>
    <dbReference type="NCBI Taxonomy" id="3871"/>
    <lineage>
        <taxon>Eukaryota</taxon>
        <taxon>Viridiplantae</taxon>
        <taxon>Streptophyta</taxon>
        <taxon>Embryophyta</taxon>
        <taxon>Tracheophyta</taxon>
        <taxon>Spermatophyta</taxon>
        <taxon>Magnoliopsida</taxon>
        <taxon>eudicotyledons</taxon>
        <taxon>Gunneridae</taxon>
        <taxon>Pentapetalae</taxon>
        <taxon>rosids</taxon>
        <taxon>fabids</taxon>
        <taxon>Fabales</taxon>
        <taxon>Fabaceae</taxon>
        <taxon>Papilionoideae</taxon>
        <taxon>50 kb inversion clade</taxon>
        <taxon>genistoids sensu lato</taxon>
        <taxon>core genistoids</taxon>
        <taxon>Genisteae</taxon>
        <taxon>Lupinus</taxon>
    </lineage>
</organism>
<evidence type="ECO:0000259" key="6">
    <source>
        <dbReference type="Pfam" id="PF13802"/>
    </source>
</evidence>
<dbReference type="Gramene" id="OIV94410">
    <property type="protein sequence ID" value="OIV94410"/>
    <property type="gene ID" value="TanjilG_25472"/>
</dbReference>
<dbReference type="Proteomes" id="UP000188354">
    <property type="component" value="Chromosome LG17"/>
</dbReference>
<evidence type="ECO:0000256" key="2">
    <source>
        <dbReference type="ARBA" id="ARBA00022801"/>
    </source>
</evidence>
<dbReference type="GO" id="GO:0004553">
    <property type="term" value="F:hydrolase activity, hydrolyzing O-glycosyl compounds"/>
    <property type="evidence" value="ECO:0007669"/>
    <property type="project" value="InterPro"/>
</dbReference>
<dbReference type="PROSITE" id="PS00129">
    <property type="entry name" value="GLYCOSYL_HYDROL_F31_1"/>
    <property type="match status" value="1"/>
</dbReference>
<name>A0A4P1QT96_LUPAN</name>
<dbReference type="InterPro" id="IPR000322">
    <property type="entry name" value="Glyco_hydro_31_TIM"/>
</dbReference>
<dbReference type="Pfam" id="PF17137">
    <property type="entry name" value="DUF5110"/>
    <property type="match status" value="1"/>
</dbReference>
<evidence type="ECO:0008006" key="11">
    <source>
        <dbReference type="Google" id="ProtNLM"/>
    </source>
</evidence>
<dbReference type="InterPro" id="IPR013780">
    <property type="entry name" value="Glyco_hydro_b"/>
</dbReference>
<feature type="domain" description="Glycoside hydrolase family 31 N-terminal" evidence="6">
    <location>
        <begin position="80"/>
        <end position="154"/>
    </location>
</feature>
<dbReference type="SUPFAM" id="SSF74650">
    <property type="entry name" value="Galactose mutarotase-like"/>
    <property type="match status" value="1"/>
</dbReference>
<dbReference type="InterPro" id="IPR048395">
    <property type="entry name" value="Glyco_hydro_31_C"/>
</dbReference>
<sequence length="993" mass="111124">MADHEGKTVTSGSNAGSGNMIFEPILEDGVFRFDCSGNDRHTAYPSISFVNSRSRDTPITSDKVPSYTPTFQCLLDQQVVKLELPIGTSFYGTGEVSGQLERTGKRVFTWNTDAWGYGPGTTSLYQSHPWVLAVLPNGEALGILADTTRRCEIDLRKESTIQFIAPSSYPVITFGPFASPTAVLISLSKAIGTVFMPPKWSLGYQQCRWSYLSDQRVLEVARTFREKHIPCDVIWMDIDYMDGFRCFTFDKEHFSDPKSLVKDLHHNGFKAIWMLDPGIKLEEGYFVCDSGFKNDVWVQKADGAPFVGDVWPGPCVFPDYTQSKVREWWANLVKEFISNGVDGIWNDMNEPAVFKVVTKTMPESNVHRGDKELGGCQSHSFYHNVYGLLMARSTYEGMKLANEKKRPFVLTRAGFVGSQRYAATWTGDNLSTWEHLHMSISMVLQMGLSGQPLSGPDIGGFAGNASPRLFGRWMGIGSLFPFCRGHSEKSTSDHEPWSFGEECEEVCRLALKRRYRLIPLIYTLFYFAHTRGTPVATPTFFADPKDPTLRKLENSFLLGPVLVYASTLRYQGLDKLDCTLPKGIWLSFDFDDAHPDLPALFLKGGSIIPLGLPLQHVGEANPSDDLTLLVALDEHGKAEGFLFEDDGDGYEFTKGKYLLTHYVAELQSSVVTVSVSKTEGSWERPKRHLHIQLLLGGGAKLDTRGMDGEALQVILPSEEEVSKLVFTSEKQYKKRLENTVQIPDVEEVSGPKGAELSRTPIELKNSEWVLKVVPWIGGRIISMMHIPSGTQWLHSRIEINGYEEYSSIEYRSAGCSEEYSVVDVELEHAGEEESVVLEGDIGGGLVLQRQIYFPKNTANVFQIDSSIIARSVGAGSGGFSRLVCLRVHPTFSLLHPTESFISFTSVDGSIHEVLPEDGEQFFEGNLIPNGEWRLIDKCLGLALVNRFNVAEVFKCLVHWDFGTVNLELWSENRPVSKESPLRISHQYEVVRIR</sequence>
<dbReference type="InterPro" id="IPR025887">
    <property type="entry name" value="Glyco_hydro_31_N_dom"/>
</dbReference>
<dbReference type="AlphaFoldDB" id="A0A4P1QT96"/>
<dbReference type="InterPro" id="IPR033403">
    <property type="entry name" value="DUF5110"/>
</dbReference>
<evidence type="ECO:0000256" key="1">
    <source>
        <dbReference type="ARBA" id="ARBA00007806"/>
    </source>
</evidence>
<feature type="domain" description="Glycosyl hydrolase family 31 C-terminal" evidence="8">
    <location>
        <begin position="532"/>
        <end position="608"/>
    </location>
</feature>
<dbReference type="Gene3D" id="2.60.40.1760">
    <property type="entry name" value="glycosyl hydrolase (family 31)"/>
    <property type="match status" value="1"/>
</dbReference>
<reference evidence="9 10" key="1">
    <citation type="journal article" date="2017" name="Plant Biotechnol. J.">
        <title>A comprehensive draft genome sequence for lupin (Lupinus angustifolius), an emerging health food: insights into plant-microbe interactions and legume evolution.</title>
        <authorList>
            <person name="Hane J.K."/>
            <person name="Ming Y."/>
            <person name="Kamphuis L.G."/>
            <person name="Nelson M.N."/>
            <person name="Garg G."/>
            <person name="Atkins C.A."/>
            <person name="Bayer P.E."/>
            <person name="Bravo A."/>
            <person name="Bringans S."/>
            <person name="Cannon S."/>
            <person name="Edwards D."/>
            <person name="Foley R."/>
            <person name="Gao L.L."/>
            <person name="Harrison M.J."/>
            <person name="Huang W."/>
            <person name="Hurgobin B."/>
            <person name="Li S."/>
            <person name="Liu C.W."/>
            <person name="McGrath A."/>
            <person name="Morahan G."/>
            <person name="Murray J."/>
            <person name="Weller J."/>
            <person name="Jian J."/>
            <person name="Singh K.B."/>
        </authorList>
    </citation>
    <scope>NUCLEOTIDE SEQUENCE [LARGE SCALE GENOMIC DNA]</scope>
    <source>
        <strain evidence="10">cv. Tanjil</strain>
        <tissue evidence="9">Whole plant</tissue>
    </source>
</reference>
<dbReference type="Pfam" id="PF21365">
    <property type="entry name" value="Glyco_hydro_31_3rd"/>
    <property type="match status" value="1"/>
</dbReference>
<dbReference type="CDD" id="cd06604">
    <property type="entry name" value="GH31_glucosidase_II_MalA"/>
    <property type="match status" value="1"/>
</dbReference>
<dbReference type="CDD" id="cd14752">
    <property type="entry name" value="GH31_N"/>
    <property type="match status" value="1"/>
</dbReference>
<dbReference type="GO" id="GO:0005975">
    <property type="term" value="P:carbohydrate metabolic process"/>
    <property type="evidence" value="ECO:0007669"/>
    <property type="project" value="InterPro"/>
</dbReference>